<evidence type="ECO:0000256" key="1">
    <source>
        <dbReference type="SAM" id="Phobius"/>
    </source>
</evidence>
<evidence type="ECO:0000259" key="2">
    <source>
        <dbReference type="Pfam" id="PF22933"/>
    </source>
</evidence>
<dbReference type="KEGG" id="dfa:DFA_05889"/>
<feature type="non-terminal residue" evidence="3">
    <location>
        <position position="1010"/>
    </location>
</feature>
<dbReference type="PANTHER" id="PTHR24032:SF16">
    <property type="entry name" value="EGF-LIKE DOMAIN-CONTAINING PROTEIN"/>
    <property type="match status" value="1"/>
</dbReference>
<dbReference type="PANTHER" id="PTHR24032">
    <property type="entry name" value="EGF-LIKE DOMAIN-CONTAINING PROTEIN-RELATED-RELATED"/>
    <property type="match status" value="1"/>
</dbReference>
<dbReference type="InterPro" id="IPR054484">
    <property type="entry name" value="ComC_SSD"/>
</dbReference>
<dbReference type="SUPFAM" id="SSF52058">
    <property type="entry name" value="L domain-like"/>
    <property type="match status" value="1"/>
</dbReference>
<dbReference type="Gene3D" id="3.80.10.10">
    <property type="entry name" value="Ribonuclease Inhibitor"/>
    <property type="match status" value="1"/>
</dbReference>
<dbReference type="InterPro" id="IPR053331">
    <property type="entry name" value="EGF-like_comC"/>
</dbReference>
<keyword evidence="1" id="KW-0472">Membrane</keyword>
<sequence>MYKNKHNSLSFLRVVSIASLLLFTLTFISISNATLPSDELQSIEWLIKQYGQGIPVDQTICNGTFLQNIQCSDPDSSGTQHITYLYLNRSFNDVGSPDPNLSQLVFPSLISMLISCSTTKNQSLSVLSLLENLPNLQTLKIENDPSIKIVPSDFPKNMPNLSAIGFLDTVNLYYIPTFFNYSTVAFIHLKGVEIRELSISNLTYLPELNSLPKFSIRPVSYFSLDFQTKSFPSLRVLDLEFTGPNIIDVNINSTVFAQIFFNMTSAPINLWIDKSNNMQHIYLEGAVNFQSDMKDYQNLSILQLINSSISSFPFTAYPPNLENFCVTGASNLLAFPNIPIPPSITTFIMTDGQLTGSLPLGAFENVSPRFGVNLQNNPDLVVGDVPESWCNFRTVNLNGTIVNSVPDCFYCYYLDPATAIPIPPPIGFTCPIEIQSLYLLSHVARVTVIGNNIGWGYPSGYPIIPNKMIEYTTLYTPGPNRTVDISFGVNQLYNYSFNVLEVGFVVANAIVNLKNTGDFNELVIHFIYFNPYHVHTVSMTDNNINCTVTSQTADNITCLFPRSTPISPSFKYVISNPYYSQLNIKDFYYPTVTSFTYFNETNLLRFYGQFGFDLSPASIKVADTINCDIQTILSFAIICKLASNPPNGPANLYVNVNGSEFRSSSLLYFGSPNNNNGSGTTGGSSTGGSGETAQQQCQRLTHNCYGHGVCDISGKCQCIDTYNPIDNCLTKYINTTITPNATNPTVNFNIDGIDFYFEIYSVQEMDYDGGVIQELSLIDETWNVTLTTNNQTQTTMANYTLNTTTIVKDNMYSEVSFSSIARNVTFGEQVLSLAPNAIKVGFTISKWPYTSNVATLRVVFKSIINNDQSVTFDCEKQSIDSFTKEELSSSIQYLRVVQDNIQFNGRFIDFVLSDDRATYSKTELISLTPIEGDDDSDQSIALIGINLPQCSLCKLDPDFTPLVVDRGSDSGRDCDKQSNTWRIIVGSVVGGIGLTAALAGTAIYLRKRRW</sequence>
<gene>
    <name evidence="3" type="ORF">DFA_05889</name>
</gene>
<name>F4PJI0_CACFS</name>
<accession>F4PJI0</accession>
<organism evidence="3 4">
    <name type="scientific">Cavenderia fasciculata</name>
    <name type="common">Slime mold</name>
    <name type="synonym">Dictyostelium fasciculatum</name>
    <dbReference type="NCBI Taxonomy" id="261658"/>
    <lineage>
        <taxon>Eukaryota</taxon>
        <taxon>Amoebozoa</taxon>
        <taxon>Evosea</taxon>
        <taxon>Eumycetozoa</taxon>
        <taxon>Dictyostelia</taxon>
        <taxon>Acytosteliales</taxon>
        <taxon>Cavenderiaceae</taxon>
        <taxon>Cavenderia</taxon>
    </lineage>
</organism>
<protein>
    <recommendedName>
        <fullName evidence="2">ComC supersandwich domain-containing protein</fullName>
    </recommendedName>
</protein>
<feature type="domain" description="ComC supersandwich" evidence="2">
    <location>
        <begin position="734"/>
        <end position="960"/>
    </location>
</feature>
<feature type="transmembrane region" description="Helical" evidence="1">
    <location>
        <begin position="981"/>
        <end position="1005"/>
    </location>
</feature>
<proteinExistence type="predicted"/>
<dbReference type="RefSeq" id="XP_004361605.1">
    <property type="nucleotide sequence ID" value="XM_004361548.1"/>
</dbReference>
<dbReference type="Pfam" id="PF22933">
    <property type="entry name" value="ComC_SSD"/>
    <property type="match status" value="1"/>
</dbReference>
<dbReference type="Proteomes" id="UP000007797">
    <property type="component" value="Unassembled WGS sequence"/>
</dbReference>
<keyword evidence="4" id="KW-1185">Reference proteome</keyword>
<dbReference type="AlphaFoldDB" id="F4PJI0"/>
<evidence type="ECO:0000313" key="4">
    <source>
        <dbReference type="Proteomes" id="UP000007797"/>
    </source>
</evidence>
<dbReference type="InterPro" id="IPR032675">
    <property type="entry name" value="LRR_dom_sf"/>
</dbReference>
<dbReference type="GeneID" id="14875960"/>
<reference evidence="4" key="1">
    <citation type="journal article" date="2011" name="Genome Res.">
        <title>Phylogeny-wide analysis of social amoeba genomes highlights ancient origins for complex intercellular communication.</title>
        <authorList>
            <person name="Heidel A.J."/>
            <person name="Lawal H.M."/>
            <person name="Felder M."/>
            <person name="Schilde C."/>
            <person name="Helps N.R."/>
            <person name="Tunggal B."/>
            <person name="Rivero F."/>
            <person name="John U."/>
            <person name="Schleicher M."/>
            <person name="Eichinger L."/>
            <person name="Platzer M."/>
            <person name="Noegel A.A."/>
            <person name="Schaap P."/>
            <person name="Gloeckner G."/>
        </authorList>
    </citation>
    <scope>NUCLEOTIDE SEQUENCE [LARGE SCALE GENOMIC DNA]</scope>
    <source>
        <strain evidence="4">SH3</strain>
    </source>
</reference>
<evidence type="ECO:0000313" key="3">
    <source>
        <dbReference type="EMBL" id="EGG23754.1"/>
    </source>
</evidence>
<keyword evidence="1" id="KW-0812">Transmembrane</keyword>
<keyword evidence="1" id="KW-1133">Transmembrane helix</keyword>
<dbReference type="EMBL" id="GL883007">
    <property type="protein sequence ID" value="EGG23754.1"/>
    <property type="molecule type" value="Genomic_DNA"/>
</dbReference>